<protein>
    <submittedName>
        <fullName evidence="1">Uncharacterized protein</fullName>
    </submittedName>
</protein>
<dbReference type="RefSeq" id="WP_380080949.1">
    <property type="nucleotide sequence ID" value="NZ_JBHRZF010000222.1"/>
</dbReference>
<dbReference type="EMBL" id="JBHRZF010000222">
    <property type="protein sequence ID" value="MFC3863012.1"/>
    <property type="molecule type" value="Genomic_DNA"/>
</dbReference>
<organism evidence="1 2">
    <name type="scientific">Deinococcus antarcticus</name>
    <dbReference type="NCBI Taxonomy" id="1298767"/>
    <lineage>
        <taxon>Bacteria</taxon>
        <taxon>Thermotogati</taxon>
        <taxon>Deinococcota</taxon>
        <taxon>Deinococci</taxon>
        <taxon>Deinococcales</taxon>
        <taxon>Deinococcaceae</taxon>
        <taxon>Deinococcus</taxon>
    </lineage>
</organism>
<sequence length="111" mass="12787">MKLNPAQIQEVVTATHGLLWRELQRGDENYKGVVLTLRQQASARQWRDTLAPYALEGFSEWHSAQNLARELAQLGGVTAQVWERIRRALPSAQTLQDLMDDPHYNDVQEQY</sequence>
<evidence type="ECO:0000313" key="1">
    <source>
        <dbReference type="EMBL" id="MFC3863012.1"/>
    </source>
</evidence>
<evidence type="ECO:0000313" key="2">
    <source>
        <dbReference type="Proteomes" id="UP001595748"/>
    </source>
</evidence>
<keyword evidence="2" id="KW-1185">Reference proteome</keyword>
<dbReference type="Proteomes" id="UP001595748">
    <property type="component" value="Unassembled WGS sequence"/>
</dbReference>
<reference evidence="2" key="1">
    <citation type="journal article" date="2019" name="Int. J. Syst. Evol. Microbiol.">
        <title>The Global Catalogue of Microorganisms (GCM) 10K type strain sequencing project: providing services to taxonomists for standard genome sequencing and annotation.</title>
        <authorList>
            <consortium name="The Broad Institute Genomics Platform"/>
            <consortium name="The Broad Institute Genome Sequencing Center for Infectious Disease"/>
            <person name="Wu L."/>
            <person name="Ma J."/>
        </authorList>
    </citation>
    <scope>NUCLEOTIDE SEQUENCE [LARGE SCALE GENOMIC DNA]</scope>
    <source>
        <strain evidence="2">CCTCC AB 2013263</strain>
    </source>
</reference>
<gene>
    <name evidence="1" type="ORF">ACFOPQ_19805</name>
</gene>
<proteinExistence type="predicted"/>
<name>A0ABV8AFI8_9DEIO</name>
<accession>A0ABV8AFI8</accession>
<comment type="caution">
    <text evidence="1">The sequence shown here is derived from an EMBL/GenBank/DDBJ whole genome shotgun (WGS) entry which is preliminary data.</text>
</comment>